<gene>
    <name evidence="1" type="ORF">BPA30113_01649</name>
</gene>
<dbReference type="Proteomes" id="UP000494330">
    <property type="component" value="Unassembled WGS sequence"/>
</dbReference>
<evidence type="ECO:0000313" key="2">
    <source>
        <dbReference type="Proteomes" id="UP000494330"/>
    </source>
</evidence>
<organism evidence="1 2">
    <name type="scientific">Burkholderia paludis</name>
    <dbReference type="NCBI Taxonomy" id="1506587"/>
    <lineage>
        <taxon>Bacteria</taxon>
        <taxon>Pseudomonadati</taxon>
        <taxon>Pseudomonadota</taxon>
        <taxon>Betaproteobacteria</taxon>
        <taxon>Burkholderiales</taxon>
        <taxon>Burkholderiaceae</taxon>
        <taxon>Burkholderia</taxon>
        <taxon>Burkholderia cepacia complex</taxon>
    </lineage>
</organism>
<name>A0A6J5E5K3_9BURK</name>
<sequence>MDNNRPAPVALSVDWFPNLTLIIESYMDVLRYEMGATRSSVPTGENGETTSSETLEALLHGEMIKILNRDFDTRHIVSEFQIRSFFAKQQYAPGKPVGNIRCDILLTKPWKAPWPRGNSWPQGSDLALAAIEIKRSGVKSGIVDDIYRLAVLSKKLECACYFVIAAPTRQLVGHATRVQEVLPKLSVTDNHIVALSHEVLQKAALYDSADNIDTFHVSTQFISESFKELYKHYDPKKKDDPDFEILLKLQEPKYRVIILGVSTDRDRLATANGHRTFSLAVSLAEAPPAPPQPDISSVEV</sequence>
<reference evidence="1 2" key="1">
    <citation type="submission" date="2019-09" db="EMBL/GenBank/DDBJ databases">
        <authorList>
            <person name="Depoorter E."/>
        </authorList>
    </citation>
    <scope>NUCLEOTIDE SEQUENCE [LARGE SCALE GENOMIC DNA]</scope>
    <source>
        <strain evidence="1">LMG 30113</strain>
    </source>
</reference>
<dbReference type="AlphaFoldDB" id="A0A6J5E5K3"/>
<dbReference type="RefSeq" id="WP_034197671.1">
    <property type="nucleotide sequence ID" value="NZ_CABVQD010000003.1"/>
</dbReference>
<accession>A0A6J5E5K3</accession>
<proteinExistence type="predicted"/>
<keyword evidence="2" id="KW-1185">Reference proteome</keyword>
<protein>
    <submittedName>
        <fullName evidence="1">Uncharacterized protein</fullName>
    </submittedName>
</protein>
<evidence type="ECO:0000313" key="1">
    <source>
        <dbReference type="EMBL" id="VWB40034.1"/>
    </source>
</evidence>
<dbReference type="EMBL" id="CABVQD010000003">
    <property type="protein sequence ID" value="VWB40034.1"/>
    <property type="molecule type" value="Genomic_DNA"/>
</dbReference>